<reference evidence="3" key="1">
    <citation type="journal article" date="2011" name="Nat. Biotechnol.">
        <title>The genomic sequence of the Chinese hamster ovary (CHO)-K1 cell line.</title>
        <authorList>
            <person name="Xu X."/>
            <person name="Nagarajan H."/>
            <person name="Lewis N.E."/>
            <person name="Pan S."/>
            <person name="Cai Z."/>
            <person name="Liu X."/>
            <person name="Chen W."/>
            <person name="Xie M."/>
            <person name="Wang W."/>
            <person name="Hammond S."/>
            <person name="Andersen M.R."/>
            <person name="Neff N."/>
            <person name="Passarelli B."/>
            <person name="Koh W."/>
            <person name="Fan H.C."/>
            <person name="Wang J."/>
            <person name="Gui Y."/>
            <person name="Lee K.H."/>
            <person name="Betenbaugh M.J."/>
            <person name="Quake S.R."/>
            <person name="Famili I."/>
            <person name="Palsson B.O."/>
            <person name="Wang J."/>
        </authorList>
    </citation>
    <scope>NUCLEOTIDE SEQUENCE [LARGE SCALE GENOMIC DNA]</scope>
    <source>
        <strain evidence="3">CHO K1 cell line</strain>
    </source>
</reference>
<evidence type="ECO:0000313" key="3">
    <source>
        <dbReference type="Proteomes" id="UP000001075"/>
    </source>
</evidence>
<sequence length="90" mass="10144">MALFSGSFRVLSPCLTDFLVSGPGRGRTAQRKKVEKRAGSPWKQEADRNSRRRLGPRHALQRYLHGNPLLLTRHRLHSSTTEQVIQNGGP</sequence>
<evidence type="ECO:0000313" key="2">
    <source>
        <dbReference type="EMBL" id="EGW10695.1"/>
    </source>
</evidence>
<organism evidence="2 3">
    <name type="scientific">Cricetulus griseus</name>
    <name type="common">Chinese hamster</name>
    <name type="synonym">Cricetulus barabensis griseus</name>
    <dbReference type="NCBI Taxonomy" id="10029"/>
    <lineage>
        <taxon>Eukaryota</taxon>
        <taxon>Metazoa</taxon>
        <taxon>Chordata</taxon>
        <taxon>Craniata</taxon>
        <taxon>Vertebrata</taxon>
        <taxon>Euteleostomi</taxon>
        <taxon>Mammalia</taxon>
        <taxon>Eutheria</taxon>
        <taxon>Euarchontoglires</taxon>
        <taxon>Glires</taxon>
        <taxon>Rodentia</taxon>
        <taxon>Myomorpha</taxon>
        <taxon>Muroidea</taxon>
        <taxon>Cricetidae</taxon>
        <taxon>Cricetinae</taxon>
        <taxon>Cricetulus</taxon>
    </lineage>
</organism>
<protein>
    <submittedName>
        <fullName evidence="2">Uncharacterized protein</fullName>
    </submittedName>
</protein>
<gene>
    <name evidence="2" type="ORF">I79_012236</name>
</gene>
<name>G3HN99_CRIGR</name>
<accession>G3HN99</accession>
<dbReference type="InParanoid" id="G3HN99"/>
<dbReference type="EMBL" id="JH000540">
    <property type="protein sequence ID" value="EGW10695.1"/>
    <property type="molecule type" value="Genomic_DNA"/>
</dbReference>
<dbReference type="Proteomes" id="UP000001075">
    <property type="component" value="Unassembled WGS sequence"/>
</dbReference>
<dbReference type="AlphaFoldDB" id="G3HN99"/>
<proteinExistence type="predicted"/>
<feature type="region of interest" description="Disordered" evidence="1">
    <location>
        <begin position="22"/>
        <end position="53"/>
    </location>
</feature>
<evidence type="ECO:0000256" key="1">
    <source>
        <dbReference type="SAM" id="MobiDB-lite"/>
    </source>
</evidence>